<evidence type="ECO:0000256" key="1">
    <source>
        <dbReference type="SAM" id="Coils"/>
    </source>
</evidence>
<feature type="coiled-coil region" evidence="1">
    <location>
        <begin position="140"/>
        <end position="167"/>
    </location>
</feature>
<feature type="compositionally biased region" description="Polar residues" evidence="2">
    <location>
        <begin position="380"/>
        <end position="412"/>
    </location>
</feature>
<evidence type="ECO:0000313" key="4">
    <source>
        <dbReference type="EMBL" id="OJD12060.1"/>
    </source>
</evidence>
<organism evidence="4 5">
    <name type="scientific">Emergomyces pasteurianus Ep9510</name>
    <dbReference type="NCBI Taxonomy" id="1447872"/>
    <lineage>
        <taxon>Eukaryota</taxon>
        <taxon>Fungi</taxon>
        <taxon>Dikarya</taxon>
        <taxon>Ascomycota</taxon>
        <taxon>Pezizomycotina</taxon>
        <taxon>Eurotiomycetes</taxon>
        <taxon>Eurotiomycetidae</taxon>
        <taxon>Onygenales</taxon>
        <taxon>Ajellomycetaceae</taxon>
        <taxon>Emergomyces</taxon>
    </lineage>
</organism>
<dbReference type="InterPro" id="IPR039602">
    <property type="entry name" value="Rxt2"/>
</dbReference>
<dbReference type="AlphaFoldDB" id="A0A1J9Q7Z5"/>
<protein>
    <recommendedName>
        <fullName evidence="3">Transcriptional regulatory protein RXT2 N-terminal domain-containing protein</fullName>
    </recommendedName>
</protein>
<comment type="caution">
    <text evidence="4">The sequence shown here is derived from an EMBL/GenBank/DDBJ whole genome shotgun (WGS) entry which is preliminary data.</text>
</comment>
<dbReference type="PANTHER" id="PTHR28232">
    <property type="entry name" value="TRANSCRIPTIONAL REGULATORY PROTEIN RXT2"/>
    <property type="match status" value="1"/>
</dbReference>
<feature type="compositionally biased region" description="Acidic residues" evidence="2">
    <location>
        <begin position="87"/>
        <end position="106"/>
    </location>
</feature>
<evidence type="ECO:0000313" key="5">
    <source>
        <dbReference type="Proteomes" id="UP000182235"/>
    </source>
</evidence>
<feature type="compositionally biased region" description="Low complexity" evidence="2">
    <location>
        <begin position="211"/>
        <end position="221"/>
    </location>
</feature>
<name>A0A1J9Q7Z5_9EURO</name>
<feature type="compositionally biased region" description="Polar residues" evidence="2">
    <location>
        <begin position="222"/>
        <end position="239"/>
    </location>
</feature>
<dbReference type="STRING" id="1447872.A0A1J9Q7Z5"/>
<dbReference type="VEuPathDB" id="FungiDB:AJ78_07289"/>
<keyword evidence="1" id="KW-0175">Coiled coil</keyword>
<dbReference type="OrthoDB" id="2405722at2759"/>
<feature type="region of interest" description="Disordered" evidence="2">
    <location>
        <begin position="505"/>
        <end position="544"/>
    </location>
</feature>
<dbReference type="Proteomes" id="UP000182235">
    <property type="component" value="Unassembled WGS sequence"/>
</dbReference>
<feature type="compositionally biased region" description="Basic and acidic residues" evidence="2">
    <location>
        <begin position="338"/>
        <end position="347"/>
    </location>
</feature>
<dbReference type="Pfam" id="PF08595">
    <property type="entry name" value="RXT2_N"/>
    <property type="match status" value="1"/>
</dbReference>
<feature type="region of interest" description="Disordered" evidence="2">
    <location>
        <begin position="262"/>
        <end position="414"/>
    </location>
</feature>
<dbReference type="GO" id="GO:0005829">
    <property type="term" value="C:cytosol"/>
    <property type="evidence" value="ECO:0007669"/>
    <property type="project" value="TreeGrafter"/>
</dbReference>
<feature type="region of interest" description="Disordered" evidence="2">
    <location>
        <begin position="195"/>
        <end position="239"/>
    </location>
</feature>
<gene>
    <name evidence="4" type="ORF">AJ78_07289</name>
</gene>
<keyword evidence="5" id="KW-1185">Reference proteome</keyword>
<evidence type="ECO:0000259" key="3">
    <source>
        <dbReference type="Pfam" id="PF08595"/>
    </source>
</evidence>
<sequence length="544" mass="60013">MAVQAAMIADTITAMKRALERQRSATGVDDPITQPTNRGNKLQINAEYVHEGALGFNDGLEFYRKRINHAGYTRDILEYNPPKYDSEGDELDEEDADEHADPEMADENPFGDIHLQEILGPLKHPSELATHPAMSHPYTSKTLQRMVENANAKLRQEQEMLHKAKRLHRELLGDAPWMPCGFLETMDDRNIFDPNYGFSSHPSPKPENVRGKSSCSSRRGSAVNQAAQTGKDFSTSLPNNHSANYIVNGVSPVRQTADHDVEMDNASEEPSETKDTRSPTKSNGQAVSPPESTNGDNISKRDEEKEQSTKSTTHENSFKTKAEPKDSIPGDTVTINGDETHMDKDVDGTDDEAAADGNNNNNDDEGISSPEPPRRMTTRARANQAANQPTTPTSSDTARSGSPSSTTNNNDPLTVHPIFLLPLTPLDRTCGLPPTEADEVRRMLWSYIQKQEETVRASLRMYHMLLGACRKKDMVWEWCKAEGHVGELSDGEDWYDREQWGLGEGEDLRKGADEDEAEGGVDEARGGGAGTSTGTAKRGRGRRA</sequence>
<accession>A0A1J9Q7Z5</accession>
<feature type="domain" description="Transcriptional regulatory protein RXT2 N-terminal" evidence="3">
    <location>
        <begin position="36"/>
        <end position="174"/>
    </location>
</feature>
<evidence type="ECO:0000256" key="2">
    <source>
        <dbReference type="SAM" id="MobiDB-lite"/>
    </source>
</evidence>
<dbReference type="InterPro" id="IPR013904">
    <property type="entry name" value="RXT2_N"/>
</dbReference>
<dbReference type="PANTHER" id="PTHR28232:SF1">
    <property type="entry name" value="TRANSCRIPTIONAL REGULATORY PROTEIN RXT2"/>
    <property type="match status" value="1"/>
</dbReference>
<proteinExistence type="predicted"/>
<feature type="region of interest" description="Disordered" evidence="2">
    <location>
        <begin position="78"/>
        <end position="108"/>
    </location>
</feature>
<feature type="compositionally biased region" description="Polar residues" evidence="2">
    <location>
        <begin position="279"/>
        <end position="297"/>
    </location>
</feature>
<dbReference type="GO" id="GO:0033698">
    <property type="term" value="C:Rpd3L complex"/>
    <property type="evidence" value="ECO:0007669"/>
    <property type="project" value="TreeGrafter"/>
</dbReference>
<dbReference type="EMBL" id="LGRN01000453">
    <property type="protein sequence ID" value="OJD12060.1"/>
    <property type="molecule type" value="Genomic_DNA"/>
</dbReference>
<reference evidence="4 5" key="1">
    <citation type="submission" date="2015-07" db="EMBL/GenBank/DDBJ databases">
        <title>Emmonsia species relationships and genome sequence.</title>
        <authorList>
            <consortium name="The Broad Institute Genomics Platform"/>
            <person name="Cuomo C.A."/>
            <person name="Munoz J.F."/>
            <person name="Imamovic A."/>
            <person name="Priest M.E."/>
            <person name="Young S."/>
            <person name="Clay O.K."/>
            <person name="McEwen J.G."/>
        </authorList>
    </citation>
    <scope>NUCLEOTIDE SEQUENCE [LARGE SCALE GENOMIC DNA]</scope>
    <source>
        <strain evidence="4 5">UAMH 9510</strain>
    </source>
</reference>
<feature type="compositionally biased region" description="Basic and acidic residues" evidence="2">
    <location>
        <begin position="298"/>
        <end position="328"/>
    </location>
</feature>